<dbReference type="PROSITE" id="PS01125">
    <property type="entry name" value="ROK"/>
    <property type="match status" value="1"/>
</dbReference>
<dbReference type="Proteomes" id="UP000278746">
    <property type="component" value="Unassembled WGS sequence"/>
</dbReference>
<proteinExistence type="inferred from homology"/>
<dbReference type="InterPro" id="IPR049874">
    <property type="entry name" value="ROK_cs"/>
</dbReference>
<dbReference type="InterPro" id="IPR011991">
    <property type="entry name" value="ArsR-like_HTH"/>
</dbReference>
<gene>
    <name evidence="5" type="ORF">EBO34_13230</name>
</gene>
<dbReference type="InterPro" id="IPR036390">
    <property type="entry name" value="WH_DNA-bd_sf"/>
</dbReference>
<dbReference type="Gene3D" id="3.30.420.40">
    <property type="match status" value="2"/>
</dbReference>
<name>A0A3M7TQ44_9BACI</name>
<dbReference type="GO" id="GO:0042732">
    <property type="term" value="P:D-xylose metabolic process"/>
    <property type="evidence" value="ECO:0007669"/>
    <property type="project" value="UniProtKB-KW"/>
</dbReference>
<dbReference type="SUPFAM" id="SSF46785">
    <property type="entry name" value="Winged helix' DNA-binding domain"/>
    <property type="match status" value="1"/>
</dbReference>
<dbReference type="InterPro" id="IPR043129">
    <property type="entry name" value="ATPase_NBD"/>
</dbReference>
<dbReference type="Pfam" id="PF00480">
    <property type="entry name" value="ROK"/>
    <property type="match status" value="1"/>
</dbReference>
<comment type="caution">
    <text evidence="5">The sequence shown here is derived from an EMBL/GenBank/DDBJ whole genome shotgun (WGS) entry which is preliminary data.</text>
</comment>
<dbReference type="PANTHER" id="PTHR18964">
    <property type="entry name" value="ROK (REPRESSOR, ORF, KINASE) FAMILY"/>
    <property type="match status" value="1"/>
</dbReference>
<accession>A0A3M7TQ44</accession>
<dbReference type="PANTHER" id="PTHR18964:SF149">
    <property type="entry name" value="BIFUNCTIONAL UDP-N-ACETYLGLUCOSAMINE 2-EPIMERASE_N-ACETYLMANNOSAMINE KINASE"/>
    <property type="match status" value="1"/>
</dbReference>
<dbReference type="AlphaFoldDB" id="A0A3M7TQ44"/>
<dbReference type="Pfam" id="PF13412">
    <property type="entry name" value="HTH_24"/>
    <property type="match status" value="1"/>
</dbReference>
<evidence type="ECO:0000313" key="6">
    <source>
        <dbReference type="Proteomes" id="UP000278746"/>
    </source>
</evidence>
<comment type="function">
    <text evidence="1">Transcriptional repressor of xylose-utilizing enzymes.</text>
</comment>
<keyword evidence="3" id="KW-0119">Carbohydrate metabolism</keyword>
<evidence type="ECO:0000256" key="3">
    <source>
        <dbReference type="ARBA" id="ARBA00022629"/>
    </source>
</evidence>
<evidence type="ECO:0000256" key="4">
    <source>
        <dbReference type="ARBA" id="ARBA00023125"/>
    </source>
</evidence>
<evidence type="ECO:0000256" key="1">
    <source>
        <dbReference type="ARBA" id="ARBA00002486"/>
    </source>
</evidence>
<dbReference type="InterPro" id="IPR000600">
    <property type="entry name" value="ROK"/>
</dbReference>
<dbReference type="InterPro" id="IPR036388">
    <property type="entry name" value="WH-like_DNA-bd_sf"/>
</dbReference>
<reference evidence="5 6" key="1">
    <citation type="submission" date="2018-10" db="EMBL/GenBank/DDBJ databases">
        <title>Bacillus Keqinensis sp. nov., a moderately halophilic bacterium isolated from a saline-alkaline lake.</title>
        <authorList>
            <person name="Wang H."/>
        </authorList>
    </citation>
    <scope>NUCLEOTIDE SEQUENCE [LARGE SCALE GENOMIC DNA]</scope>
    <source>
        <strain evidence="5 6">KQ-3</strain>
    </source>
</reference>
<dbReference type="Gene3D" id="1.10.10.10">
    <property type="entry name" value="Winged helix-like DNA-binding domain superfamily/Winged helix DNA-binding domain"/>
    <property type="match status" value="1"/>
</dbReference>
<dbReference type="EMBL" id="RHIB01000002">
    <property type="protein sequence ID" value="RNA67678.1"/>
    <property type="molecule type" value="Genomic_DNA"/>
</dbReference>
<dbReference type="SUPFAM" id="SSF53067">
    <property type="entry name" value="Actin-like ATPase domain"/>
    <property type="match status" value="1"/>
</dbReference>
<protein>
    <submittedName>
        <fullName evidence="5">ROK family transcriptional regulator</fullName>
    </submittedName>
</protein>
<evidence type="ECO:0000313" key="5">
    <source>
        <dbReference type="EMBL" id="RNA67678.1"/>
    </source>
</evidence>
<comment type="similarity">
    <text evidence="2">Belongs to the ROK (NagC/XylR) family.</text>
</comment>
<dbReference type="GO" id="GO:0003677">
    <property type="term" value="F:DNA binding"/>
    <property type="evidence" value="ECO:0007669"/>
    <property type="project" value="UniProtKB-KW"/>
</dbReference>
<keyword evidence="4" id="KW-0238">DNA-binding</keyword>
<organism evidence="5 6">
    <name type="scientific">Alteribacter keqinensis</name>
    <dbReference type="NCBI Taxonomy" id="2483800"/>
    <lineage>
        <taxon>Bacteria</taxon>
        <taxon>Bacillati</taxon>
        <taxon>Bacillota</taxon>
        <taxon>Bacilli</taxon>
        <taxon>Bacillales</taxon>
        <taxon>Bacillaceae</taxon>
        <taxon>Alteribacter</taxon>
    </lineage>
</organism>
<keyword evidence="3" id="KW-0859">Xylose metabolism</keyword>
<evidence type="ECO:0000256" key="2">
    <source>
        <dbReference type="ARBA" id="ARBA00006479"/>
    </source>
</evidence>
<keyword evidence="6" id="KW-1185">Reference proteome</keyword>
<dbReference type="CDD" id="cd00090">
    <property type="entry name" value="HTH_ARSR"/>
    <property type="match status" value="1"/>
</dbReference>
<sequence length="394" mass="43692">MQELNRSIILDTIRKEEPLSRSDIAKRLSISPTTVATAVKELIKNGFVIEGGEGHSSGGRKPILLRFNPNGKHIIAVSITNSDLSVGIMNLAAETLYKKHYEAPRFFGQRVIEVVKDAIKETLDQPGTPKEDCLGIAIIAPGIVDANSGEILYNAQLDLHNVNIVSIVREEFQIETWLDNDVNALMLAEKEFGDYKTFRNIVYVKLTDGVGAGAYLNNRIFRGHNGGAGEFGHISVDKSGMRCECGNNGCLESYISWSAIAGRIELALQRGRKSILRDLMNTEDKLSPVLFKKGVEERDPLCIEVAEDVGSYLTSGLVNIIHLYNPEVVILGGEVIDHNAFLLKYTKEQLYKKTMRVLSQDLKVVPSSLGEDYELIGCVAVLFQDFFRIGEFSR</sequence>